<accession>W9CTE2</accession>
<keyword evidence="1" id="KW-0732">Signal</keyword>
<name>W9CTE2_SCLBF</name>
<dbReference type="OrthoDB" id="3563477at2759"/>
<feature type="signal peptide" evidence="1">
    <location>
        <begin position="1"/>
        <end position="19"/>
    </location>
</feature>
<protein>
    <recommendedName>
        <fullName evidence="4">Hydrophobin</fullName>
    </recommendedName>
</protein>
<proteinExistence type="predicted"/>
<keyword evidence="3" id="KW-1185">Reference proteome</keyword>
<feature type="chain" id="PRO_5004918808" description="Hydrophobin" evidence="1">
    <location>
        <begin position="20"/>
        <end position="125"/>
    </location>
</feature>
<evidence type="ECO:0008006" key="4">
    <source>
        <dbReference type="Google" id="ProtNLM"/>
    </source>
</evidence>
<dbReference type="Proteomes" id="UP000019487">
    <property type="component" value="Unassembled WGS sequence"/>
</dbReference>
<reference evidence="2 3" key="1">
    <citation type="journal article" date="2014" name="Genome Announc.">
        <title>Draft genome sequence of Sclerotinia borealis, a psychrophilic plant pathogenic fungus.</title>
        <authorList>
            <person name="Mardanov A.V."/>
            <person name="Beletsky A.V."/>
            <person name="Kadnikov V.V."/>
            <person name="Ignatov A.N."/>
            <person name="Ravin N.V."/>
        </authorList>
    </citation>
    <scope>NUCLEOTIDE SEQUENCE [LARGE SCALE GENOMIC DNA]</scope>
    <source>
        <strain evidence="3">F-4157</strain>
    </source>
</reference>
<evidence type="ECO:0000313" key="3">
    <source>
        <dbReference type="Proteomes" id="UP000019487"/>
    </source>
</evidence>
<evidence type="ECO:0000313" key="2">
    <source>
        <dbReference type="EMBL" id="ESZ99156.1"/>
    </source>
</evidence>
<dbReference type="EMBL" id="AYSA01000022">
    <property type="protein sequence ID" value="ESZ99156.1"/>
    <property type="molecule type" value="Genomic_DNA"/>
</dbReference>
<dbReference type="HOGENOM" id="CLU_2003550_0_0_1"/>
<organism evidence="2 3">
    <name type="scientific">Sclerotinia borealis (strain F-4128)</name>
    <dbReference type="NCBI Taxonomy" id="1432307"/>
    <lineage>
        <taxon>Eukaryota</taxon>
        <taxon>Fungi</taxon>
        <taxon>Dikarya</taxon>
        <taxon>Ascomycota</taxon>
        <taxon>Pezizomycotina</taxon>
        <taxon>Leotiomycetes</taxon>
        <taxon>Helotiales</taxon>
        <taxon>Sclerotiniaceae</taxon>
        <taxon>Sclerotinia</taxon>
    </lineage>
</organism>
<gene>
    <name evidence="2" type="ORF">SBOR_0461</name>
</gene>
<evidence type="ECO:0000256" key="1">
    <source>
        <dbReference type="SAM" id="SignalP"/>
    </source>
</evidence>
<dbReference type="AlphaFoldDB" id="W9CTE2"/>
<comment type="caution">
    <text evidence="2">The sequence shown here is derived from an EMBL/GenBank/DDBJ whole genome shotgun (WGS) entry which is preliminary data.</text>
</comment>
<sequence>MHAPITAMISSVLALTVAAYPSGGGAPTSTWGSTSPTGVPACAGAKYTCKSSDLLGLLTCTNVLNGVGISIPISIGKRDAEGAIEARTGGGDKEGDYCCTSAGLLTLSCLNVANGVLVLLPISIG</sequence>